<name>A0A9J6DML2_RHIMP</name>
<reference evidence="1" key="1">
    <citation type="journal article" date="2020" name="Cell">
        <title>Large-Scale Comparative Analyses of Tick Genomes Elucidate Their Genetic Diversity and Vector Capacities.</title>
        <authorList>
            <consortium name="Tick Genome and Microbiome Consortium (TIGMIC)"/>
            <person name="Jia N."/>
            <person name="Wang J."/>
            <person name="Shi W."/>
            <person name="Du L."/>
            <person name="Sun Y."/>
            <person name="Zhan W."/>
            <person name="Jiang J.F."/>
            <person name="Wang Q."/>
            <person name="Zhang B."/>
            <person name="Ji P."/>
            <person name="Bell-Sakyi L."/>
            <person name="Cui X.M."/>
            <person name="Yuan T.T."/>
            <person name="Jiang B.G."/>
            <person name="Yang W.F."/>
            <person name="Lam T.T."/>
            <person name="Chang Q.C."/>
            <person name="Ding S.J."/>
            <person name="Wang X.J."/>
            <person name="Zhu J.G."/>
            <person name="Ruan X.D."/>
            <person name="Zhao L."/>
            <person name="Wei J.T."/>
            <person name="Ye R.Z."/>
            <person name="Que T.C."/>
            <person name="Du C.H."/>
            <person name="Zhou Y.H."/>
            <person name="Cheng J.X."/>
            <person name="Dai P.F."/>
            <person name="Guo W.B."/>
            <person name="Han X.H."/>
            <person name="Huang E.J."/>
            <person name="Li L.F."/>
            <person name="Wei W."/>
            <person name="Gao Y.C."/>
            <person name="Liu J.Z."/>
            <person name="Shao H.Z."/>
            <person name="Wang X."/>
            <person name="Wang C.C."/>
            <person name="Yang T.C."/>
            <person name="Huo Q.B."/>
            <person name="Li W."/>
            <person name="Chen H.Y."/>
            <person name="Chen S.E."/>
            <person name="Zhou L.G."/>
            <person name="Ni X.B."/>
            <person name="Tian J.H."/>
            <person name="Sheng Y."/>
            <person name="Liu T."/>
            <person name="Pan Y.S."/>
            <person name="Xia L.Y."/>
            <person name="Li J."/>
            <person name="Zhao F."/>
            <person name="Cao W.C."/>
        </authorList>
    </citation>
    <scope>NUCLEOTIDE SEQUENCE</scope>
    <source>
        <strain evidence="1">Rmic-2018</strain>
    </source>
</reference>
<evidence type="ECO:0000313" key="2">
    <source>
        <dbReference type="Proteomes" id="UP000821866"/>
    </source>
</evidence>
<evidence type="ECO:0000313" key="1">
    <source>
        <dbReference type="EMBL" id="KAH8023219.1"/>
    </source>
</evidence>
<dbReference type="EMBL" id="JABSTU010000008">
    <property type="protein sequence ID" value="KAH8023219.1"/>
    <property type="molecule type" value="Genomic_DNA"/>
</dbReference>
<dbReference type="AlphaFoldDB" id="A0A9J6DML2"/>
<comment type="caution">
    <text evidence="1">The sequence shown here is derived from an EMBL/GenBank/DDBJ whole genome shotgun (WGS) entry which is preliminary data.</text>
</comment>
<dbReference type="Proteomes" id="UP000821866">
    <property type="component" value="Chromosome 6"/>
</dbReference>
<protein>
    <submittedName>
        <fullName evidence="1">Uncharacterized protein</fullName>
    </submittedName>
</protein>
<sequence>MADPMTQLVGKINDMEPLDDCSSDWTSYDQRLTSFLHFNKVLEAHKVRAFVSLEGTVLYAVKVHKPRGLAVWYRHQDQLLLGAADIVNGEEIKDTFL</sequence>
<accession>A0A9J6DML2</accession>
<gene>
    <name evidence="1" type="ORF">HPB51_011545</name>
</gene>
<reference evidence="1" key="2">
    <citation type="submission" date="2021-09" db="EMBL/GenBank/DDBJ databases">
        <authorList>
            <person name="Jia N."/>
            <person name="Wang J."/>
            <person name="Shi W."/>
            <person name="Du L."/>
            <person name="Sun Y."/>
            <person name="Zhan W."/>
            <person name="Jiang J."/>
            <person name="Wang Q."/>
            <person name="Zhang B."/>
            <person name="Ji P."/>
            <person name="Sakyi L.B."/>
            <person name="Cui X."/>
            <person name="Yuan T."/>
            <person name="Jiang B."/>
            <person name="Yang W."/>
            <person name="Lam T.T.-Y."/>
            <person name="Chang Q."/>
            <person name="Ding S."/>
            <person name="Wang X."/>
            <person name="Zhu J."/>
            <person name="Ruan X."/>
            <person name="Zhao L."/>
            <person name="Wei J."/>
            <person name="Que T."/>
            <person name="Du C."/>
            <person name="Cheng J."/>
            <person name="Dai P."/>
            <person name="Han X."/>
            <person name="Huang E."/>
            <person name="Gao Y."/>
            <person name="Liu J."/>
            <person name="Shao H."/>
            <person name="Ye R."/>
            <person name="Li L."/>
            <person name="Wei W."/>
            <person name="Wang X."/>
            <person name="Wang C."/>
            <person name="Huo Q."/>
            <person name="Li W."/>
            <person name="Guo W."/>
            <person name="Chen H."/>
            <person name="Chen S."/>
            <person name="Zhou L."/>
            <person name="Zhou L."/>
            <person name="Ni X."/>
            <person name="Tian J."/>
            <person name="Zhou Y."/>
            <person name="Sheng Y."/>
            <person name="Liu T."/>
            <person name="Pan Y."/>
            <person name="Xia L."/>
            <person name="Li J."/>
            <person name="Zhao F."/>
            <person name="Cao W."/>
        </authorList>
    </citation>
    <scope>NUCLEOTIDE SEQUENCE</scope>
    <source>
        <strain evidence="1">Rmic-2018</strain>
        <tissue evidence="1">Larvae</tissue>
    </source>
</reference>
<keyword evidence="2" id="KW-1185">Reference proteome</keyword>
<organism evidence="1 2">
    <name type="scientific">Rhipicephalus microplus</name>
    <name type="common">Cattle tick</name>
    <name type="synonym">Boophilus microplus</name>
    <dbReference type="NCBI Taxonomy" id="6941"/>
    <lineage>
        <taxon>Eukaryota</taxon>
        <taxon>Metazoa</taxon>
        <taxon>Ecdysozoa</taxon>
        <taxon>Arthropoda</taxon>
        <taxon>Chelicerata</taxon>
        <taxon>Arachnida</taxon>
        <taxon>Acari</taxon>
        <taxon>Parasitiformes</taxon>
        <taxon>Ixodida</taxon>
        <taxon>Ixodoidea</taxon>
        <taxon>Ixodidae</taxon>
        <taxon>Rhipicephalinae</taxon>
        <taxon>Rhipicephalus</taxon>
        <taxon>Boophilus</taxon>
    </lineage>
</organism>
<proteinExistence type="predicted"/>